<dbReference type="Proteomes" id="UP001589738">
    <property type="component" value="Unassembled WGS sequence"/>
</dbReference>
<keyword evidence="2" id="KW-0472">Membrane</keyword>
<evidence type="ECO:0000259" key="3">
    <source>
        <dbReference type="Pfam" id="PF07423"/>
    </source>
</evidence>
<keyword evidence="2" id="KW-1133">Transmembrane helix</keyword>
<name>A0ABV6KMQ6_9BACI</name>
<feature type="compositionally biased region" description="Acidic residues" evidence="1">
    <location>
        <begin position="66"/>
        <end position="89"/>
    </location>
</feature>
<reference evidence="4 5" key="1">
    <citation type="submission" date="2024-09" db="EMBL/GenBank/DDBJ databases">
        <authorList>
            <person name="Sun Q."/>
            <person name="Mori K."/>
        </authorList>
    </citation>
    <scope>NUCLEOTIDE SEQUENCE [LARGE SCALE GENOMIC DNA]</scope>
    <source>
        <strain evidence="4 5">CGMCC 1.9126</strain>
    </source>
</reference>
<evidence type="ECO:0000313" key="4">
    <source>
        <dbReference type="EMBL" id="MFC0474350.1"/>
    </source>
</evidence>
<accession>A0ABV6KMQ6</accession>
<keyword evidence="2" id="KW-0812">Transmembrane</keyword>
<dbReference type="EMBL" id="JBHLUU010000015">
    <property type="protein sequence ID" value="MFC0474350.1"/>
    <property type="molecule type" value="Genomic_DNA"/>
</dbReference>
<comment type="caution">
    <text evidence="4">The sequence shown here is derived from an EMBL/GenBank/DDBJ whole genome shotgun (WGS) entry which is preliminary data.</text>
</comment>
<feature type="transmembrane region" description="Helical" evidence="2">
    <location>
        <begin position="21"/>
        <end position="44"/>
    </location>
</feature>
<sequence>MMQDDFQQSRFNQRSKRRKTNLILNGLIGIVLVLIIVVSGVIFLGNDDKATTEKEQEQSIEASNDVNEEEESSEEVTEGADSEMDEGDSSSDSSSLSEESSEEASSNDNEETIVTEGGADSNVVRTIVNPNWEPVGTSQTGEHTSVYSGVDWDEMVSAIEYATGLSEDNMTIKFLGNDGHNKSKGTVFSKDRTQIYRVSIEWVDGEGWKPTLVEELASIE</sequence>
<organism evidence="4 5">
    <name type="scientific">Robertmurraya beringensis</name>
    <dbReference type="NCBI Taxonomy" id="641660"/>
    <lineage>
        <taxon>Bacteria</taxon>
        <taxon>Bacillati</taxon>
        <taxon>Bacillota</taxon>
        <taxon>Bacilli</taxon>
        <taxon>Bacillales</taxon>
        <taxon>Bacillaceae</taxon>
        <taxon>Robertmurraya</taxon>
    </lineage>
</organism>
<feature type="domain" description="DUF1510" evidence="3">
    <location>
        <begin position="127"/>
        <end position="216"/>
    </location>
</feature>
<feature type="region of interest" description="Disordered" evidence="1">
    <location>
        <begin position="50"/>
        <end position="122"/>
    </location>
</feature>
<gene>
    <name evidence="4" type="ORF">ACFFHF_03445</name>
</gene>
<dbReference type="Pfam" id="PF07423">
    <property type="entry name" value="DUF1510"/>
    <property type="match status" value="1"/>
</dbReference>
<dbReference type="RefSeq" id="WP_340904712.1">
    <property type="nucleotide sequence ID" value="NZ_JBHLUU010000015.1"/>
</dbReference>
<evidence type="ECO:0000313" key="5">
    <source>
        <dbReference type="Proteomes" id="UP001589738"/>
    </source>
</evidence>
<protein>
    <submittedName>
        <fullName evidence="4">YrrS family protein</fullName>
    </submittedName>
</protein>
<evidence type="ECO:0000256" key="2">
    <source>
        <dbReference type="SAM" id="Phobius"/>
    </source>
</evidence>
<dbReference type="InterPro" id="IPR009988">
    <property type="entry name" value="DUF1510"/>
</dbReference>
<proteinExistence type="predicted"/>
<evidence type="ECO:0000256" key="1">
    <source>
        <dbReference type="SAM" id="MobiDB-lite"/>
    </source>
</evidence>
<keyword evidence="5" id="KW-1185">Reference proteome</keyword>
<feature type="compositionally biased region" description="Low complexity" evidence="1">
    <location>
        <begin position="90"/>
        <end position="107"/>
    </location>
</feature>